<sequence length="85" mass="10190">METMSIRGKVYEIPDTYLEQANLNGVSWQRIYQRLVRNKGWTIKEACFAPEGMKLGEYRQIVRMKEREEREKNAYSNLLEEKTDK</sequence>
<gene>
    <name evidence="1" type="ORF">NCTC12195_01537</name>
</gene>
<dbReference type="Proteomes" id="UP000255277">
    <property type="component" value="Unassembled WGS sequence"/>
</dbReference>
<dbReference type="AlphaFoldDB" id="A0A380FD17"/>
<protein>
    <submittedName>
        <fullName evidence="1">PVL ORF-50 family protein</fullName>
    </submittedName>
</protein>
<organism evidence="1 2">
    <name type="scientific">Staphylococcus gallinarum</name>
    <dbReference type="NCBI Taxonomy" id="1293"/>
    <lineage>
        <taxon>Bacteria</taxon>
        <taxon>Bacillati</taxon>
        <taxon>Bacillota</taxon>
        <taxon>Bacilli</taxon>
        <taxon>Bacillales</taxon>
        <taxon>Staphylococcaceae</taxon>
        <taxon>Staphylococcus</taxon>
    </lineage>
</organism>
<dbReference type="EMBL" id="UHDK01000001">
    <property type="protein sequence ID" value="SUM32097.1"/>
    <property type="molecule type" value="Genomic_DNA"/>
</dbReference>
<dbReference type="STRING" id="1293.SH09_10830"/>
<name>A0A380FD17_STAGA</name>
<reference evidence="1 2" key="1">
    <citation type="submission" date="2018-06" db="EMBL/GenBank/DDBJ databases">
        <authorList>
            <consortium name="Pathogen Informatics"/>
            <person name="Doyle S."/>
        </authorList>
    </citation>
    <scope>NUCLEOTIDE SEQUENCE [LARGE SCALE GENOMIC DNA]</scope>
    <source>
        <strain evidence="1 2">NCTC12195</strain>
    </source>
</reference>
<proteinExistence type="predicted"/>
<evidence type="ECO:0000313" key="2">
    <source>
        <dbReference type="Proteomes" id="UP000255277"/>
    </source>
</evidence>
<accession>A0A380FD17</accession>
<evidence type="ECO:0000313" key="1">
    <source>
        <dbReference type="EMBL" id="SUM32097.1"/>
    </source>
</evidence>